<dbReference type="InterPro" id="IPR000742">
    <property type="entry name" value="EGF"/>
</dbReference>
<evidence type="ECO:0000256" key="3">
    <source>
        <dbReference type="ARBA" id="ARBA00022530"/>
    </source>
</evidence>
<keyword evidence="3" id="KW-0272">Extracellular matrix</keyword>
<dbReference type="FunFam" id="2.10.25.10:FF:000135">
    <property type="entry name" value="Laminin subunit beta 4"/>
    <property type="match status" value="1"/>
</dbReference>
<evidence type="ECO:0000313" key="21">
    <source>
        <dbReference type="Proteomes" id="UP000472277"/>
    </source>
</evidence>
<accession>A0A674ETA2</accession>
<dbReference type="FunFam" id="2.10.25.10:FF:000011">
    <property type="entry name" value="Cadherin EGF LAG seven-pass G-type receptor"/>
    <property type="match status" value="1"/>
</dbReference>
<dbReference type="FunFam" id="2.10.25.10:FF:000138">
    <property type="entry name" value="Laminin subunit beta 1"/>
    <property type="match status" value="1"/>
</dbReference>
<dbReference type="FunFam" id="2.10.25.10:FF:000065">
    <property type="entry name" value="Laminin subunit beta 1"/>
    <property type="match status" value="1"/>
</dbReference>
<feature type="disulfide bond" evidence="13">
    <location>
        <begin position="839"/>
        <end position="848"/>
    </location>
</feature>
<evidence type="ECO:0000256" key="5">
    <source>
        <dbReference type="ARBA" id="ARBA00022729"/>
    </source>
</evidence>
<feature type="compositionally biased region" description="Low complexity" evidence="15">
    <location>
        <begin position="1332"/>
        <end position="1344"/>
    </location>
</feature>
<feature type="region of interest" description="Disordered" evidence="15">
    <location>
        <begin position="1321"/>
        <end position="1350"/>
    </location>
</feature>
<evidence type="ECO:0000259" key="17">
    <source>
        <dbReference type="PROSITE" id="PS50027"/>
    </source>
</evidence>
<comment type="caution">
    <text evidence="13">Lacks conserved residue(s) required for the propagation of feature annotation.</text>
</comment>
<dbReference type="GO" id="GO:0007155">
    <property type="term" value="P:cell adhesion"/>
    <property type="evidence" value="ECO:0007669"/>
    <property type="project" value="UniProtKB-KW"/>
</dbReference>
<feature type="disulfide bond" evidence="13">
    <location>
        <begin position="1027"/>
        <end position="1039"/>
    </location>
</feature>
<dbReference type="SMART" id="SM00180">
    <property type="entry name" value="EGF_Lam"/>
    <property type="match status" value="13"/>
</dbReference>
<evidence type="ECO:0000256" key="1">
    <source>
        <dbReference type="ARBA" id="ARBA00004302"/>
    </source>
</evidence>
<proteinExistence type="predicted"/>
<comment type="subcellular location">
    <subcellularLocation>
        <location evidence="1">Secreted</location>
        <location evidence="1">Extracellular space</location>
        <location evidence="1">Extracellular matrix</location>
        <location evidence="1">Basement membrane</location>
    </subcellularLocation>
</comment>
<feature type="disulfide bond" evidence="13">
    <location>
        <begin position="945"/>
        <end position="954"/>
    </location>
</feature>
<feature type="domain" description="Laminin EGF-like" evidence="17">
    <location>
        <begin position="1132"/>
        <end position="1178"/>
    </location>
</feature>
<dbReference type="InterPro" id="IPR002049">
    <property type="entry name" value="LE_dom"/>
</dbReference>
<evidence type="ECO:0000256" key="8">
    <source>
        <dbReference type="ARBA" id="ARBA00022889"/>
    </source>
</evidence>
<dbReference type="PROSITE" id="PS00022">
    <property type="entry name" value="EGF_1"/>
    <property type="match status" value="1"/>
</dbReference>
<feature type="domain" description="Laminin EGF-like" evidence="17">
    <location>
        <begin position="272"/>
        <end position="334"/>
    </location>
</feature>
<dbReference type="PRINTS" id="PR00011">
    <property type="entry name" value="EGFLAMININ"/>
</dbReference>
<feature type="disulfide bond" evidence="13">
    <location>
        <begin position="1105"/>
        <end position="1114"/>
    </location>
</feature>
<dbReference type="PROSITE" id="PS51116">
    <property type="entry name" value="LAMININ_IVB"/>
    <property type="match status" value="1"/>
</dbReference>
<keyword evidence="2" id="KW-0964">Secreted</keyword>
<evidence type="ECO:0000256" key="2">
    <source>
        <dbReference type="ARBA" id="ARBA00022525"/>
    </source>
</evidence>
<dbReference type="Gene3D" id="2.60.120.260">
    <property type="entry name" value="Galactose-binding domain-like"/>
    <property type="match status" value="1"/>
</dbReference>
<keyword evidence="10 13" id="KW-1015">Disulfide bond</keyword>
<dbReference type="SUPFAM" id="SSF57196">
    <property type="entry name" value="EGF/Laminin"/>
    <property type="match status" value="12"/>
</dbReference>
<sequence length="1754" mass="194069">MLFPFLNLLSLLYSPALAYATAREPDHAHGCTHGSCYPATGDLLVGREKSLKASSTCGSRKKDPYCIVSHLQDEKKCFQCDSRRPYDPVYNTISHRIENVITTFKPHRKKSWWQSENGKPDVFIQLDLEAEFHFTHLIMIFKTFRPAAMVIERSADFGRNWQVYRYFAYDCASIFPGVSKGPLRKVDDVICESRYSDIEPSTEGEAIYRVLDPAIHIEDPYSPNIQNQLKITNLRVNFTKLHTLGDNLLDSRVEIKEKYYYAMYELVVRGNCFCYGHASECAPIDGIKDEEGMVHGRCVCKHNTKGLNCELCDDFHSDMPWRPAEGRNTNACKKCNCNGHSSQCHFDMAVYLATGNAGGGVCDHCLHNTMGRNCEMCKPFYYKDLSRDIRDPGVCTACDCDPDGSLNGGICDGHDEPSLGMIAGQCRCKDHVEGHRCDKCKSGFFGLSAANPRGCQPCQCDPRGTVSESPKCDPESGDCFCKRLVTGRSCDQCLVKCFGLGGAVDGLHAYCIDFLCVFPSCSMENGQCRCRSHMMGRQCTQVESGWYFMALDHYTYEAELAILGQGCSVEQREHQPGRPATWTGTGFAKVPEGSSLEFSINNIPYSMEYDLLIRYEPQMPRDWGEVRVTIIRPGPIPTSSPCGNTIPADDMLTVSLPAGSRFVVLPTPVCMERGVSYTLRFEFSRYLDGNSILILGTTAANILVDSVSIKTQKIEPPEWCSGLRRHNSRGFERYRCHEVAKSVTRSQISNVCAKLITSMSAIINHGALPCQCDPQGSVSSVCDTHGGQCRCRPNVIGLRCDQCAPGTYGFGPAGCKACECNLEGAVTRSCDQLTGQCPCRPGAFGQRCDGCQAGHWGFPNCKRCLCNGHAEECHQRTGACLNCRDNTGGDKCDRCANGYYGNPVLGTGMGNQCRPCPCPDGPNSGRHFAASCYQDNRNRQVVCNCNQGYTGSRCEQCAPGYYGNPSQPGGRCQPCRCSNNIDMSDLDACDRRTGECKKCLYNTEGPDCGVCKSGYYGDASRRNCRKCTCSFLGTEHTQCTARDECVCQRATGQCQCLPNTIGLTCDHCKPNYWNLASGQGCEACGCDPNNAVNSACNEFTGKCQCRDGFGGKTCTDCQEHYWGDPRIQCRVCDCDPRGIETSQCDQKSGHCVCQQGVSGVRCDQCARGFSGQFPNCQPCHQCFGDWDRVVQDLAVRTKTLSERAQEIQTTGLTGAYEKAFRDLEKKLAQAQGIVNTRNTTAEAVSSLMESQIGETTDTLNRLEGDLTSVQNSNVEASNELSALEREAKQLNLTSDQLHRQLDILKNSNFLGAYDSIRSSYNKSRDAERRANQSTTTTPSTVSQSADTRRKTERLISAKKDDFNRKNAANKRALGDLNAKAQTLDMKKINEKVCGTPGDAPCAESLCGGAGCRDDEGNRHCGGLNCNGAVAMADNALERSKHAEKELNKAMGEVEELFHKVADAKTKAEEAKSKAQAALDKATNTKNKVERSNNDLRDLIKQIRDFLMQEGADPDSIETVANRVLELSIPASPQQIRHLAEEIKDRVRSLSNVDAILQQTQDDVRKAEQLLQEAKKARNRAEGVKSTAETVKQALEDAKKAQAAAEKAIQRARADIGETEDRLAQVLKCVDTICMQFYVMKGSKDNTFLMFSLLLDRILDGELMDKYHTVQELVDTKAKTVQEAKKKAERLRDEAKELLKDAQNKLQRLAELERDYEENQKTLEGKAQQLDGLEDKMKAILNNINKQIQIYNTCQ</sequence>
<feature type="domain" description="Laminin EGF-like" evidence="17">
    <location>
        <begin position="1084"/>
        <end position="1131"/>
    </location>
</feature>
<feature type="disulfide bond" evidence="13">
    <location>
        <begin position="481"/>
        <end position="490"/>
    </location>
</feature>
<feature type="domain" description="Laminin EGF-like" evidence="17">
    <location>
        <begin position="916"/>
        <end position="974"/>
    </location>
</feature>
<evidence type="ECO:0000256" key="13">
    <source>
        <dbReference type="PROSITE-ProRule" id="PRU00460"/>
    </source>
</evidence>
<feature type="disulfide bond" evidence="13">
    <location>
        <begin position="883"/>
        <end position="892"/>
    </location>
</feature>
<feature type="disulfide bond" evidence="13">
    <location>
        <begin position="1086"/>
        <end position="1103"/>
    </location>
</feature>
<dbReference type="FunFam" id="2.170.300.10:FF:000004">
    <property type="entry name" value="Laminin subunit beta 1"/>
    <property type="match status" value="1"/>
</dbReference>
<keyword evidence="6" id="KW-0677">Repeat</keyword>
<feature type="signal peptide" evidence="16">
    <location>
        <begin position="1"/>
        <end position="18"/>
    </location>
</feature>
<feature type="disulfide bond" evidence="13">
    <location>
        <begin position="820"/>
        <end position="837"/>
    </location>
</feature>
<evidence type="ECO:0000313" key="20">
    <source>
        <dbReference type="Ensembl" id="ENSSTUP00000111533.1"/>
    </source>
</evidence>
<dbReference type="FunFam" id="2.10.25.10:FF:000130">
    <property type="entry name" value="Laminin subunit beta 1"/>
    <property type="match status" value="1"/>
</dbReference>
<dbReference type="Pfam" id="PF00053">
    <property type="entry name" value="EGF_laminin"/>
    <property type="match status" value="11"/>
</dbReference>
<reference evidence="20" key="1">
    <citation type="submission" date="2025-08" db="UniProtKB">
        <authorList>
            <consortium name="Ensembl"/>
        </authorList>
    </citation>
    <scope>IDENTIFICATION</scope>
</reference>
<dbReference type="Ensembl" id="ENSSTUT00000119364.1">
    <property type="protein sequence ID" value="ENSSTUP00000111533.1"/>
    <property type="gene ID" value="ENSSTUG00000049320.1"/>
</dbReference>
<keyword evidence="21" id="KW-1185">Reference proteome</keyword>
<feature type="disulfide bond" evidence="13">
    <location>
        <begin position="1056"/>
        <end position="1065"/>
    </location>
</feature>
<organism evidence="20 21">
    <name type="scientific">Salmo trutta</name>
    <name type="common">Brown trout</name>
    <dbReference type="NCBI Taxonomy" id="8032"/>
    <lineage>
        <taxon>Eukaryota</taxon>
        <taxon>Metazoa</taxon>
        <taxon>Chordata</taxon>
        <taxon>Craniata</taxon>
        <taxon>Vertebrata</taxon>
        <taxon>Euteleostomi</taxon>
        <taxon>Actinopterygii</taxon>
        <taxon>Neopterygii</taxon>
        <taxon>Teleostei</taxon>
        <taxon>Protacanthopterygii</taxon>
        <taxon>Salmoniformes</taxon>
        <taxon>Salmonidae</taxon>
        <taxon>Salmoninae</taxon>
        <taxon>Salmo</taxon>
    </lineage>
</organism>
<feature type="domain" description="Laminin EGF-like" evidence="17">
    <location>
        <begin position="458"/>
        <end position="513"/>
    </location>
</feature>
<name>A0A674ETA2_SALTR</name>
<feature type="disulfide bond" evidence="13">
    <location>
        <begin position="428"/>
        <end position="437"/>
    </location>
</feature>
<dbReference type="GO" id="GO:0032991">
    <property type="term" value="C:protein-containing complex"/>
    <property type="evidence" value="ECO:0007669"/>
    <property type="project" value="UniProtKB-ARBA"/>
</dbReference>
<dbReference type="Proteomes" id="UP000472277">
    <property type="component" value="Chromosome 28"/>
</dbReference>
<dbReference type="GO" id="GO:0005604">
    <property type="term" value="C:basement membrane"/>
    <property type="evidence" value="ECO:0007669"/>
    <property type="project" value="UniProtKB-SubCell"/>
</dbReference>
<dbReference type="PANTHER" id="PTHR10574:SF36">
    <property type="entry name" value="LAMININ SUBUNIT BETA-2"/>
    <property type="match status" value="1"/>
</dbReference>
<evidence type="ECO:0000256" key="9">
    <source>
        <dbReference type="ARBA" id="ARBA00023054"/>
    </source>
</evidence>
<feature type="domain" description="Laminin N-terminal" evidence="19">
    <location>
        <begin position="32"/>
        <end position="271"/>
    </location>
</feature>
<reference evidence="20" key="2">
    <citation type="submission" date="2025-09" db="UniProtKB">
        <authorList>
            <consortium name="Ensembl"/>
        </authorList>
    </citation>
    <scope>IDENTIFICATION</scope>
</reference>
<feature type="domain" description="Laminin EGF-like" evidence="17">
    <location>
        <begin position="818"/>
        <end position="863"/>
    </location>
</feature>
<dbReference type="InterPro" id="IPR056558">
    <property type="entry name" value="LAMB1-4_helical"/>
</dbReference>
<keyword evidence="4" id="KW-0597">Phosphoprotein</keyword>
<feature type="coiled-coil region" evidence="14">
    <location>
        <begin position="1432"/>
        <end position="1501"/>
    </location>
</feature>
<dbReference type="Pfam" id="PF23219">
    <property type="entry name" value="LAMB1"/>
    <property type="match status" value="1"/>
</dbReference>
<dbReference type="InterPro" id="IPR013015">
    <property type="entry name" value="Laminin_IV_B"/>
</dbReference>
<dbReference type="FunFam" id="2.170.300.10:FF:000001">
    <property type="entry name" value="Laminin subunit beta-1"/>
    <property type="match status" value="1"/>
</dbReference>
<dbReference type="GeneTree" id="ENSGT00940000156060"/>
<keyword evidence="9 14" id="KW-0175">Coiled coil</keyword>
<feature type="domain" description="Laminin EGF-like" evidence="17">
    <location>
        <begin position="398"/>
        <end position="457"/>
    </location>
</feature>
<feature type="coiled-coil region" evidence="14">
    <location>
        <begin position="1549"/>
        <end position="1621"/>
    </location>
</feature>
<evidence type="ECO:0000259" key="19">
    <source>
        <dbReference type="PROSITE" id="PS51117"/>
    </source>
</evidence>
<evidence type="ECO:0000256" key="15">
    <source>
        <dbReference type="SAM" id="MobiDB-lite"/>
    </source>
</evidence>
<dbReference type="FunFam" id="2.10.25.10:FF:000280">
    <property type="entry name" value="Laminin subunit beta 4"/>
    <property type="match status" value="1"/>
</dbReference>
<keyword evidence="12 13" id="KW-0424">Laminin EGF-like domain</keyword>
<evidence type="ECO:0000256" key="14">
    <source>
        <dbReference type="SAM" id="Coils"/>
    </source>
</evidence>
<feature type="disulfide bond" evidence="13">
    <location>
        <begin position="791"/>
        <end position="800"/>
    </location>
</feature>
<feature type="domain" description="Laminin EGF-like" evidence="17">
    <location>
        <begin position="335"/>
        <end position="397"/>
    </location>
</feature>
<dbReference type="PROSITE" id="PS01248">
    <property type="entry name" value="EGF_LAM_1"/>
    <property type="match status" value="4"/>
</dbReference>
<dbReference type="CDD" id="cd00055">
    <property type="entry name" value="EGF_Lam"/>
    <property type="match status" value="12"/>
</dbReference>
<evidence type="ECO:0000256" key="7">
    <source>
        <dbReference type="ARBA" id="ARBA00022869"/>
    </source>
</evidence>
<feature type="disulfide bond" evidence="13">
    <location>
        <begin position="772"/>
        <end position="789"/>
    </location>
</feature>
<feature type="disulfide bond" evidence="13">
    <location>
        <begin position="365"/>
        <end position="374"/>
    </location>
</feature>
<dbReference type="Gene3D" id="2.10.25.10">
    <property type="entry name" value="Laminin"/>
    <property type="match status" value="8"/>
</dbReference>
<evidence type="ECO:0000256" key="10">
    <source>
        <dbReference type="ARBA" id="ARBA00023157"/>
    </source>
</evidence>
<evidence type="ECO:0000256" key="12">
    <source>
        <dbReference type="ARBA" id="ARBA00023292"/>
    </source>
</evidence>
<evidence type="ECO:0000256" key="6">
    <source>
        <dbReference type="ARBA" id="ARBA00022737"/>
    </source>
</evidence>
<feature type="domain" description="Laminin EGF-like" evidence="17">
    <location>
        <begin position="770"/>
        <end position="817"/>
    </location>
</feature>
<dbReference type="SMART" id="SM00136">
    <property type="entry name" value="LamNT"/>
    <property type="match status" value="1"/>
</dbReference>
<keyword evidence="5 16" id="KW-0732">Signal</keyword>
<feature type="domain" description="Laminin IV type B" evidence="18">
    <location>
        <begin position="548"/>
        <end position="764"/>
    </location>
</feature>
<feature type="disulfide bond" evidence="13">
    <location>
        <begin position="1134"/>
        <end position="1151"/>
    </location>
</feature>
<dbReference type="GO" id="GO:0009887">
    <property type="term" value="P:animal organ morphogenesis"/>
    <property type="evidence" value="ECO:0007669"/>
    <property type="project" value="TreeGrafter"/>
</dbReference>
<dbReference type="PANTHER" id="PTHR10574">
    <property type="entry name" value="NETRIN/LAMININ-RELATED"/>
    <property type="match status" value="1"/>
</dbReference>
<feature type="disulfide bond" evidence="13">
    <location>
        <begin position="1084"/>
        <end position="1096"/>
    </location>
</feature>
<feature type="disulfide bond" evidence="13">
    <location>
        <begin position="300"/>
        <end position="309"/>
    </location>
</feature>
<dbReference type="FunFam" id="2.10.25.10:FF:000101">
    <property type="entry name" value="Laminin subunit beta 1"/>
    <property type="match status" value="1"/>
</dbReference>
<dbReference type="GO" id="GO:0009888">
    <property type="term" value="P:tissue development"/>
    <property type="evidence" value="ECO:0007669"/>
    <property type="project" value="TreeGrafter"/>
</dbReference>
<dbReference type="FunFam" id="2.10.25.10:FF:000084">
    <property type="entry name" value="Laminin subunit alpha 3"/>
    <property type="match status" value="1"/>
</dbReference>
<dbReference type="Pfam" id="PF24973">
    <property type="entry name" value="EGF_LMN_ATRN"/>
    <property type="match status" value="2"/>
</dbReference>
<dbReference type="InterPro" id="IPR050440">
    <property type="entry name" value="Laminin/Netrin_ECM"/>
</dbReference>
<dbReference type="CDD" id="cd22299">
    <property type="entry name" value="cc_LAMB2_C"/>
    <property type="match status" value="1"/>
</dbReference>
<evidence type="ECO:0000256" key="11">
    <source>
        <dbReference type="ARBA" id="ARBA00023180"/>
    </source>
</evidence>
<dbReference type="PROSITE" id="PS50027">
    <property type="entry name" value="EGF_LAM_2"/>
    <property type="match status" value="11"/>
</dbReference>
<keyword evidence="8" id="KW-0130">Cell adhesion</keyword>
<feature type="disulfide bond" evidence="13">
    <location>
        <begin position="1132"/>
        <end position="1144"/>
    </location>
</feature>
<feature type="disulfide bond" evidence="13">
    <location>
        <begin position="1153"/>
        <end position="1162"/>
    </location>
</feature>
<feature type="domain" description="Laminin EGF-like" evidence="17">
    <location>
        <begin position="1027"/>
        <end position="1083"/>
    </location>
</feature>
<dbReference type="FunFam" id="2.10.25.10:FF:000090">
    <property type="entry name" value="laminin subunit alpha"/>
    <property type="match status" value="1"/>
</dbReference>
<feature type="coiled-coil region" evidence="14">
    <location>
        <begin position="1259"/>
        <end position="1307"/>
    </location>
</feature>
<feature type="chain" id="PRO_5025692554" evidence="16">
    <location>
        <begin position="19"/>
        <end position="1754"/>
    </location>
</feature>
<keyword evidence="11" id="KW-0325">Glycoprotein</keyword>
<dbReference type="Gene3D" id="2.170.300.10">
    <property type="entry name" value="Tie2 ligand-binding domain superfamily"/>
    <property type="match status" value="2"/>
</dbReference>
<keyword evidence="7" id="KW-0084">Basement membrane</keyword>
<feature type="disulfide bond" evidence="13">
    <location>
        <begin position="770"/>
        <end position="782"/>
    </location>
</feature>
<feature type="coiled-coil region" evidence="14">
    <location>
        <begin position="1673"/>
        <end position="1749"/>
    </location>
</feature>
<dbReference type="Pfam" id="PF00055">
    <property type="entry name" value="Laminin_N"/>
    <property type="match status" value="1"/>
</dbReference>
<feature type="domain" description="Laminin EGF-like" evidence="17">
    <location>
        <begin position="864"/>
        <end position="915"/>
    </location>
</feature>
<dbReference type="SMART" id="SM00181">
    <property type="entry name" value="EGF"/>
    <property type="match status" value="9"/>
</dbReference>
<dbReference type="FunFam" id="2.10.25.10:FF:000145">
    <property type="entry name" value="Laminin subunit beta 1"/>
    <property type="match status" value="1"/>
</dbReference>
<gene>
    <name evidence="20" type="primary">LAMB2</name>
    <name evidence="20" type="synonym">LOC115165976</name>
</gene>
<feature type="disulfide bond" evidence="13">
    <location>
        <begin position="818"/>
        <end position="830"/>
    </location>
</feature>
<evidence type="ECO:0000256" key="16">
    <source>
        <dbReference type="SAM" id="SignalP"/>
    </source>
</evidence>
<dbReference type="InterPro" id="IPR008211">
    <property type="entry name" value="Laminin_N"/>
</dbReference>
<dbReference type="Pfam" id="PF21199">
    <property type="entry name" value="LAMININ_IV_B"/>
    <property type="match status" value="1"/>
</dbReference>
<evidence type="ECO:0000256" key="4">
    <source>
        <dbReference type="ARBA" id="ARBA00022553"/>
    </source>
</evidence>
<dbReference type="PROSITE" id="PS51117">
    <property type="entry name" value="LAMININ_NTER"/>
    <property type="match status" value="1"/>
</dbReference>
<dbReference type="FunFam" id="2.60.120.260:FF:000010">
    <property type="entry name" value="Laminin subunit beta 1"/>
    <property type="match status" value="1"/>
</dbReference>
<protein>
    <submittedName>
        <fullName evidence="20">Laminin, beta 2 (laminin S)</fullName>
    </submittedName>
</protein>
<dbReference type="InterPro" id="IPR056863">
    <property type="entry name" value="LMN_ATRN_NET-like_EGF"/>
</dbReference>
<evidence type="ECO:0000259" key="18">
    <source>
        <dbReference type="PROSITE" id="PS51116"/>
    </source>
</evidence>